<reference evidence="8 9" key="1">
    <citation type="submission" date="2016-05" db="EMBL/GenBank/DDBJ databases">
        <title>Comparative analysis of secretome profiles of manganese(II)-oxidizing ascomycete fungi.</title>
        <authorList>
            <consortium name="DOE Joint Genome Institute"/>
            <person name="Zeiner C.A."/>
            <person name="Purvine S.O."/>
            <person name="Zink E.M."/>
            <person name="Wu S."/>
            <person name="Pasa-Tolic L."/>
            <person name="Chaput D.L."/>
            <person name="Haridas S."/>
            <person name="Grigoriev I.V."/>
            <person name="Santelli C.M."/>
            <person name="Hansel C.M."/>
        </authorList>
    </citation>
    <scope>NUCLEOTIDE SEQUENCE [LARGE SCALE GENOMIC DNA]</scope>
    <source>
        <strain evidence="8 9">AP3s5-JAC2a</strain>
    </source>
</reference>
<keyword evidence="9" id="KW-1185">Reference proteome</keyword>
<comment type="similarity">
    <text evidence="2">Belongs to the mitochondrion-specific ribosomal protein mL49 family.</text>
</comment>
<keyword evidence="3" id="KW-0689">Ribosomal protein</keyword>
<sequence length="244" mass="26016">MPRTQPLLPLFRPLALPRRAPCEQLFRFATAARLRADQPPAKRTGAAPSLKPSPKTSPEAPASPKDAARAADLAAAEAATDADNPTAPAPKPTLPSKRPKSSPPKASRPADGAQAPVGDALDAAMNAEPGAPKTFRAPSKAARASKPRPSAAQKTSLELPPPKYHVARSSSKNLPIYTDFKRGGNLHLTTVRKITGDLSALRDELRVFLNKKNEDVKINSLTSHVIVKGHHVPQITEFLKARGM</sequence>
<dbReference type="EMBL" id="KV441561">
    <property type="protein sequence ID" value="OAF99582.1"/>
    <property type="molecule type" value="Genomic_DNA"/>
</dbReference>
<dbReference type="PANTHER" id="PTHR13477:SF0">
    <property type="entry name" value="LARGE RIBOSOMAL SUBUNIT PROTEIN ML49"/>
    <property type="match status" value="1"/>
</dbReference>
<comment type="subcellular location">
    <subcellularLocation>
        <location evidence="1">Mitochondrion</location>
    </subcellularLocation>
</comment>
<proteinExistence type="inferred from homology"/>
<dbReference type="GO" id="GO:0006412">
    <property type="term" value="P:translation"/>
    <property type="evidence" value="ECO:0007669"/>
    <property type="project" value="InterPro"/>
</dbReference>
<dbReference type="GO" id="GO:0003735">
    <property type="term" value="F:structural constituent of ribosome"/>
    <property type="evidence" value="ECO:0007669"/>
    <property type="project" value="InterPro"/>
</dbReference>
<feature type="compositionally biased region" description="Low complexity" evidence="7">
    <location>
        <begin position="60"/>
        <end position="86"/>
    </location>
</feature>
<evidence type="ECO:0000313" key="9">
    <source>
        <dbReference type="Proteomes" id="UP000077069"/>
    </source>
</evidence>
<dbReference type="PANTHER" id="PTHR13477">
    <property type="entry name" value="MITOCHONDRIAL 39S RIBOSOMAL PROTEIN L49"/>
    <property type="match status" value="1"/>
</dbReference>
<dbReference type="InParanoid" id="A0A177BVZ2"/>
<dbReference type="GeneID" id="28763061"/>
<gene>
    <name evidence="8" type="ORF">CC84DRAFT_1169118</name>
</gene>
<dbReference type="STRING" id="1460663.A0A177BVZ2"/>
<dbReference type="Proteomes" id="UP000077069">
    <property type="component" value="Unassembled WGS sequence"/>
</dbReference>
<feature type="compositionally biased region" description="Low complexity" evidence="7">
    <location>
        <begin position="136"/>
        <end position="152"/>
    </location>
</feature>
<dbReference type="GO" id="GO:0005762">
    <property type="term" value="C:mitochondrial large ribosomal subunit"/>
    <property type="evidence" value="ECO:0007669"/>
    <property type="project" value="TreeGrafter"/>
</dbReference>
<evidence type="ECO:0000256" key="3">
    <source>
        <dbReference type="ARBA" id="ARBA00022980"/>
    </source>
</evidence>
<name>A0A177BVZ2_9PLEO</name>
<organism evidence="8 9">
    <name type="scientific">Paraphaeosphaeria sporulosa</name>
    <dbReference type="NCBI Taxonomy" id="1460663"/>
    <lineage>
        <taxon>Eukaryota</taxon>
        <taxon>Fungi</taxon>
        <taxon>Dikarya</taxon>
        <taxon>Ascomycota</taxon>
        <taxon>Pezizomycotina</taxon>
        <taxon>Dothideomycetes</taxon>
        <taxon>Pleosporomycetidae</taxon>
        <taxon>Pleosporales</taxon>
        <taxon>Massarineae</taxon>
        <taxon>Didymosphaeriaceae</taxon>
        <taxon>Paraphaeosphaeria</taxon>
    </lineage>
</organism>
<evidence type="ECO:0000256" key="1">
    <source>
        <dbReference type="ARBA" id="ARBA00004173"/>
    </source>
</evidence>
<evidence type="ECO:0000313" key="8">
    <source>
        <dbReference type="EMBL" id="OAF99582.1"/>
    </source>
</evidence>
<dbReference type="OrthoDB" id="19439at2759"/>
<evidence type="ECO:0000256" key="6">
    <source>
        <dbReference type="ARBA" id="ARBA00035191"/>
    </source>
</evidence>
<feature type="region of interest" description="Disordered" evidence="7">
    <location>
        <begin position="33"/>
        <end position="116"/>
    </location>
</feature>
<dbReference type="InterPro" id="IPR007740">
    <property type="entry name" value="Ribosomal_mL49"/>
</dbReference>
<keyword evidence="4" id="KW-0496">Mitochondrion</keyword>
<accession>A0A177BVZ2</accession>
<evidence type="ECO:0000256" key="2">
    <source>
        <dbReference type="ARBA" id="ARBA00005677"/>
    </source>
</evidence>
<dbReference type="AlphaFoldDB" id="A0A177BVZ2"/>
<evidence type="ECO:0000256" key="4">
    <source>
        <dbReference type="ARBA" id="ARBA00023128"/>
    </source>
</evidence>
<dbReference type="RefSeq" id="XP_018029948.1">
    <property type="nucleotide sequence ID" value="XM_018179575.1"/>
</dbReference>
<feature type="region of interest" description="Disordered" evidence="7">
    <location>
        <begin position="128"/>
        <end position="167"/>
    </location>
</feature>
<dbReference type="Pfam" id="PF05046">
    <property type="entry name" value="Img2"/>
    <property type="match status" value="1"/>
</dbReference>
<evidence type="ECO:0000256" key="5">
    <source>
        <dbReference type="ARBA" id="ARBA00023274"/>
    </source>
</evidence>
<evidence type="ECO:0000256" key="7">
    <source>
        <dbReference type="SAM" id="MobiDB-lite"/>
    </source>
</evidence>
<keyword evidence="5" id="KW-0687">Ribonucleoprotein</keyword>
<protein>
    <recommendedName>
        <fullName evidence="6">Large ribosomal subunit protein mL49</fullName>
    </recommendedName>
</protein>
<dbReference type="Gene3D" id="3.30.780.10">
    <property type="entry name" value="SUI1-like domain"/>
    <property type="match status" value="1"/>
</dbReference>